<evidence type="ECO:0000259" key="1">
    <source>
        <dbReference type="PROSITE" id="PS50075"/>
    </source>
</evidence>
<comment type="caution">
    <text evidence="2">The sequence shown here is derived from an EMBL/GenBank/DDBJ whole genome shotgun (WGS) entry which is preliminary data.</text>
</comment>
<proteinExistence type="predicted"/>
<protein>
    <recommendedName>
        <fullName evidence="1">Carrier domain-containing protein</fullName>
    </recommendedName>
</protein>
<sequence>MSGGLFGGPEDMAGQARDAVFQAAGGTPGVREDGPRNTAETVRDTLYQAAGGRLDDEPLIAQAKVIMADMLECEAQALRPEADLATDLGADEMTLINLAAVLEMELDIDELYEDVHGWKTVDDVLDSVHEQTA</sequence>
<dbReference type="EMBL" id="JRKI01000032">
    <property type="protein sequence ID" value="KIZ15659.1"/>
    <property type="molecule type" value="Genomic_DNA"/>
</dbReference>
<dbReference type="RefSeq" id="WP_030065806.1">
    <property type="nucleotide sequence ID" value="NZ_JRKI01000032.1"/>
</dbReference>
<dbReference type="InterPro" id="IPR036736">
    <property type="entry name" value="ACP-like_sf"/>
</dbReference>
<accession>A0A0D7CHA7</accession>
<dbReference type="AlphaFoldDB" id="A0A0D7CHA7"/>
<organism evidence="2 3">
    <name type="scientific">Streptomyces natalensis ATCC 27448</name>
    <dbReference type="NCBI Taxonomy" id="1240678"/>
    <lineage>
        <taxon>Bacteria</taxon>
        <taxon>Bacillati</taxon>
        <taxon>Actinomycetota</taxon>
        <taxon>Actinomycetes</taxon>
        <taxon>Kitasatosporales</taxon>
        <taxon>Streptomycetaceae</taxon>
        <taxon>Streptomyces</taxon>
    </lineage>
</organism>
<dbReference type="SUPFAM" id="SSF47336">
    <property type="entry name" value="ACP-like"/>
    <property type="match status" value="1"/>
</dbReference>
<gene>
    <name evidence="2" type="ORF">SNA_25265</name>
</gene>
<feature type="domain" description="Carrier" evidence="1">
    <location>
        <begin position="54"/>
        <end position="132"/>
    </location>
</feature>
<dbReference type="PATRIC" id="fig|1240678.4.peg.5372"/>
<evidence type="ECO:0000313" key="2">
    <source>
        <dbReference type="EMBL" id="KIZ15659.1"/>
    </source>
</evidence>
<name>A0A0D7CHA7_9ACTN</name>
<evidence type="ECO:0000313" key="3">
    <source>
        <dbReference type="Proteomes" id="UP000032458"/>
    </source>
</evidence>
<dbReference type="Proteomes" id="UP000032458">
    <property type="component" value="Unassembled WGS sequence"/>
</dbReference>
<dbReference type="PROSITE" id="PS50075">
    <property type="entry name" value="CARRIER"/>
    <property type="match status" value="1"/>
</dbReference>
<dbReference type="Gene3D" id="1.10.1200.10">
    <property type="entry name" value="ACP-like"/>
    <property type="match status" value="1"/>
</dbReference>
<reference evidence="2 3" key="1">
    <citation type="submission" date="2014-09" db="EMBL/GenBank/DDBJ databases">
        <title>Draft genome sequence of Streptomyces natalensis ATCC 27448, producer of the antifungal pimaricin.</title>
        <authorList>
            <person name="Mendes M.V."/>
            <person name="Beites T."/>
            <person name="Pires S."/>
            <person name="Santos C.L."/>
            <person name="Moradas-Ferreira P."/>
        </authorList>
    </citation>
    <scope>NUCLEOTIDE SEQUENCE [LARGE SCALE GENOMIC DNA]</scope>
    <source>
        <strain evidence="2 3">ATCC 27448</strain>
    </source>
</reference>
<keyword evidence="3" id="KW-1185">Reference proteome</keyword>
<dbReference type="InterPro" id="IPR009081">
    <property type="entry name" value="PP-bd_ACP"/>
</dbReference>